<organism evidence="10 11">
    <name type="scientific">Candidatus Falkowbacteria bacterium CG1_02_41_21</name>
    <dbReference type="NCBI Taxonomy" id="1805147"/>
    <lineage>
        <taxon>Bacteria</taxon>
        <taxon>Candidatus Falkowiibacteriota</taxon>
    </lineage>
</organism>
<evidence type="ECO:0000256" key="8">
    <source>
        <dbReference type="ARBA" id="ARBA00023235"/>
    </source>
</evidence>
<dbReference type="Pfam" id="PF21530">
    <property type="entry name" value="Pif1_2B_dom"/>
    <property type="match status" value="1"/>
</dbReference>
<dbReference type="Pfam" id="PF05970">
    <property type="entry name" value="PIF1"/>
    <property type="match status" value="1"/>
</dbReference>
<dbReference type="InterPro" id="IPR049163">
    <property type="entry name" value="Pif1-like_2B_dom"/>
</dbReference>
<evidence type="ECO:0000256" key="2">
    <source>
        <dbReference type="ARBA" id="ARBA00022763"/>
    </source>
</evidence>
<keyword evidence="1" id="KW-0547">Nucleotide-binding</keyword>
<dbReference type="PANTHER" id="PTHR47642:SF5">
    <property type="entry name" value="ATP-DEPENDENT DNA HELICASE"/>
    <property type="match status" value="1"/>
</dbReference>
<reference evidence="10 11" key="1">
    <citation type="journal article" date="2016" name="Environ. Microbiol.">
        <title>Genomic resolution of a cold subsurface aquifer community provides metabolic insights for novel microbes adapted to high CO concentrations.</title>
        <authorList>
            <person name="Probst A.J."/>
            <person name="Castelle C.J."/>
            <person name="Singh A."/>
            <person name="Brown C.T."/>
            <person name="Anantharaman K."/>
            <person name="Sharon I."/>
            <person name="Hug L.A."/>
            <person name="Burstein D."/>
            <person name="Emerson J.B."/>
            <person name="Thomas B.C."/>
            <person name="Banfield J.F."/>
        </authorList>
    </citation>
    <scope>NUCLEOTIDE SEQUENCE [LARGE SCALE GENOMIC DNA]</scope>
    <source>
        <strain evidence="10">CG1_02_41_21</strain>
    </source>
</reference>
<evidence type="ECO:0000313" key="11">
    <source>
        <dbReference type="Proteomes" id="UP000182860"/>
    </source>
</evidence>
<evidence type="ECO:0000313" key="10">
    <source>
        <dbReference type="EMBL" id="OIO08375.1"/>
    </source>
</evidence>
<dbReference type="EMBL" id="MNUV01000008">
    <property type="protein sequence ID" value="OIO08375.1"/>
    <property type="molecule type" value="Genomic_DNA"/>
</dbReference>
<dbReference type="GO" id="GO:0000723">
    <property type="term" value="P:telomere maintenance"/>
    <property type="evidence" value="ECO:0007669"/>
    <property type="project" value="InterPro"/>
</dbReference>
<name>A0A1J4TDU6_9BACT</name>
<keyword evidence="5" id="KW-0067">ATP-binding</keyword>
<dbReference type="GO" id="GO:0006281">
    <property type="term" value="P:DNA repair"/>
    <property type="evidence" value="ECO:0007669"/>
    <property type="project" value="InterPro"/>
</dbReference>
<dbReference type="InterPro" id="IPR010285">
    <property type="entry name" value="DNA_helicase_pif1-like_DEAD"/>
</dbReference>
<evidence type="ECO:0000256" key="4">
    <source>
        <dbReference type="ARBA" id="ARBA00022806"/>
    </source>
</evidence>
<dbReference type="CDD" id="cd18809">
    <property type="entry name" value="SF1_C_RecD"/>
    <property type="match status" value="1"/>
</dbReference>
<dbReference type="GO" id="GO:0003678">
    <property type="term" value="F:DNA helicase activity"/>
    <property type="evidence" value="ECO:0007669"/>
    <property type="project" value="InterPro"/>
</dbReference>
<protein>
    <recommendedName>
        <fullName evidence="9">AAA+ ATPase domain-containing protein</fullName>
    </recommendedName>
</protein>
<keyword evidence="7" id="KW-0234">DNA repair</keyword>
<dbReference type="InterPro" id="IPR027417">
    <property type="entry name" value="P-loop_NTPase"/>
</dbReference>
<accession>A0A1J4TDU6</accession>
<dbReference type="SMART" id="SM00382">
    <property type="entry name" value="AAA"/>
    <property type="match status" value="1"/>
</dbReference>
<feature type="domain" description="AAA+ ATPase" evidence="9">
    <location>
        <begin position="37"/>
        <end position="190"/>
    </location>
</feature>
<dbReference type="SUPFAM" id="SSF52540">
    <property type="entry name" value="P-loop containing nucleoside triphosphate hydrolases"/>
    <property type="match status" value="2"/>
</dbReference>
<evidence type="ECO:0000256" key="7">
    <source>
        <dbReference type="ARBA" id="ARBA00023204"/>
    </source>
</evidence>
<evidence type="ECO:0000256" key="5">
    <source>
        <dbReference type="ARBA" id="ARBA00022840"/>
    </source>
</evidence>
<gene>
    <name evidence="10" type="ORF">AUJ35_00365</name>
</gene>
<keyword evidence="2" id="KW-0227">DNA damage</keyword>
<evidence type="ECO:0000256" key="6">
    <source>
        <dbReference type="ARBA" id="ARBA00023125"/>
    </source>
</evidence>
<comment type="caution">
    <text evidence="10">The sequence shown here is derived from an EMBL/GenBank/DDBJ whole genome shotgun (WGS) entry which is preliminary data.</text>
</comment>
<proteinExistence type="predicted"/>
<dbReference type="CDD" id="cd18037">
    <property type="entry name" value="DEXSc_Pif1_like"/>
    <property type="match status" value="1"/>
</dbReference>
<keyword evidence="8" id="KW-0413">Isomerase</keyword>
<dbReference type="InterPro" id="IPR051055">
    <property type="entry name" value="PIF1_helicase"/>
</dbReference>
<evidence type="ECO:0000256" key="3">
    <source>
        <dbReference type="ARBA" id="ARBA00022801"/>
    </source>
</evidence>
<dbReference type="PANTHER" id="PTHR47642">
    <property type="entry name" value="ATP-DEPENDENT DNA HELICASE"/>
    <property type="match status" value="1"/>
</dbReference>
<keyword evidence="4" id="KW-0347">Helicase</keyword>
<evidence type="ECO:0000259" key="9">
    <source>
        <dbReference type="SMART" id="SM00382"/>
    </source>
</evidence>
<dbReference type="Proteomes" id="UP000182860">
    <property type="component" value="Unassembled WGS sequence"/>
</dbReference>
<keyword evidence="3" id="KW-0378">Hydrolase</keyword>
<dbReference type="AlphaFoldDB" id="A0A1J4TDU6"/>
<dbReference type="InterPro" id="IPR003593">
    <property type="entry name" value="AAA+_ATPase"/>
</dbReference>
<sequence>MGIVNIINLSVIIDILQILYYTVKAMKQKEALAILEAGHNVLLTGPAGSGKTFLLNKYTAYLKKKQIRVAVTASTGIAATHIGGRTIHSWAGIGIKDHLSPRDIQALTKKNYLKKQFSQTEVLIIDEISMLQAHRLDLIDQVCQAGKKNSLPFGGIQIVLSGDFFQLPPISKGGVAAEFVYKSNVWSEMDLRVCYLDEQHRQNDKRLTQILQSFRQAQVGPEVVKLLTGRMNQTPKSAIKPVRLFTHNVDVDFINNVELAKIAAPEFTYHLTGEGEKKLVESLKKNCLAPENLVLKKGALVMFVKNKFKDDQVIYVNGSMGVVVDFDENNFPLVRLHSGSEILVTPDSWAIDDEHKILAKITQIPLRLAWAITVHKSQGMTLEMAEIDLSRSFGYGMGYVALSRLTSLDGLYLLGINDMAYKLDPQVSAYDQELLALSRQAKDNILPKAYKKQGSLL</sequence>
<dbReference type="Gene3D" id="3.40.50.300">
    <property type="entry name" value="P-loop containing nucleotide triphosphate hydrolases"/>
    <property type="match status" value="1"/>
</dbReference>
<keyword evidence="6" id="KW-0238">DNA-binding</keyword>
<evidence type="ECO:0000256" key="1">
    <source>
        <dbReference type="ARBA" id="ARBA00022741"/>
    </source>
</evidence>